<dbReference type="Gene3D" id="3.30.360.10">
    <property type="entry name" value="Dihydrodipicolinate Reductase, domain 2"/>
    <property type="match status" value="1"/>
</dbReference>
<feature type="binding site" evidence="6">
    <location>
        <position position="122"/>
    </location>
    <ligand>
        <name>NAD(+)</name>
        <dbReference type="ChEBI" id="CHEBI:57540"/>
    </ligand>
</feature>
<organism evidence="9 10">
    <name type="scientific">Effusibacillus consociatus</name>
    <dbReference type="NCBI Taxonomy" id="1117041"/>
    <lineage>
        <taxon>Bacteria</taxon>
        <taxon>Bacillati</taxon>
        <taxon>Bacillota</taxon>
        <taxon>Bacilli</taxon>
        <taxon>Bacillales</taxon>
        <taxon>Alicyclobacillaceae</taxon>
        <taxon>Effusibacillus</taxon>
    </lineage>
</organism>
<comment type="function">
    <text evidence="6">Specifically catalyzes the NAD or NADP-dependent dehydrogenation of L-aspartate to iminoaspartate.</text>
</comment>
<comment type="catalytic activity">
    <reaction evidence="6">
        <text>L-aspartate + NADP(+) + H2O = oxaloacetate + NH4(+) + NADPH + H(+)</text>
        <dbReference type="Rhea" id="RHEA:11784"/>
        <dbReference type="ChEBI" id="CHEBI:15377"/>
        <dbReference type="ChEBI" id="CHEBI:15378"/>
        <dbReference type="ChEBI" id="CHEBI:16452"/>
        <dbReference type="ChEBI" id="CHEBI:28938"/>
        <dbReference type="ChEBI" id="CHEBI:29991"/>
        <dbReference type="ChEBI" id="CHEBI:57783"/>
        <dbReference type="ChEBI" id="CHEBI:58349"/>
        <dbReference type="EC" id="1.4.1.21"/>
    </reaction>
</comment>
<sequence length="266" mass="28256">MLAVGIIGYGTIGQDVAEYIKTGQAGNVKLCAVLVRNKDKIVSDLPANLIEDDAERFFSSGLDIVIEAAGHEAVKNFAVPCLQSGSDFLAVSVGAFADQELYEKILKTASKTGKRLIIPSAAVGGLDRIAAGALGPVKHVTLTTRKPPRAWYGTIVEQQVNLEQVKDPVCVFEGPARESARLFPESVNVSAALSLAGIGFEKTTVRVFVDPTITHNTHEISASGKFGEIQLQIRNTPSANPKTGFIVAMSIAKVLKNLSTPLMIGL</sequence>
<evidence type="ECO:0000256" key="1">
    <source>
        <dbReference type="ARBA" id="ARBA00008331"/>
    </source>
</evidence>
<evidence type="ECO:0000313" key="9">
    <source>
        <dbReference type="EMBL" id="MFC4768195.1"/>
    </source>
</evidence>
<protein>
    <recommendedName>
        <fullName evidence="6">L-aspartate dehydrogenase</fullName>
        <ecNumber evidence="6">1.4.1.21</ecNumber>
    </recommendedName>
</protein>
<feature type="domain" description="Aspartate/homoserine dehydrogenase NAD-binding" evidence="8">
    <location>
        <begin position="8"/>
        <end position="119"/>
    </location>
</feature>
<dbReference type="Pfam" id="PF01958">
    <property type="entry name" value="Asp_DH_C"/>
    <property type="match status" value="1"/>
</dbReference>
<keyword evidence="4 6" id="KW-0560">Oxidoreductase</keyword>
<accession>A0ABV9Q2A6</accession>
<evidence type="ECO:0000259" key="8">
    <source>
        <dbReference type="Pfam" id="PF03447"/>
    </source>
</evidence>
<proteinExistence type="inferred from homology"/>
<dbReference type="PIRSF" id="PIRSF005227">
    <property type="entry name" value="Asp_dh_NAD_syn"/>
    <property type="match status" value="1"/>
</dbReference>
<keyword evidence="5 6" id="KW-0520">NAD</keyword>
<evidence type="ECO:0000256" key="6">
    <source>
        <dbReference type="HAMAP-Rule" id="MF_01265"/>
    </source>
</evidence>
<dbReference type="Gene3D" id="3.40.50.720">
    <property type="entry name" value="NAD(P)-binding Rossmann-like Domain"/>
    <property type="match status" value="1"/>
</dbReference>
<comment type="caution">
    <text evidence="9">The sequence shown here is derived from an EMBL/GenBank/DDBJ whole genome shotgun (WGS) entry which is preliminary data.</text>
</comment>
<dbReference type="SUPFAM" id="SSF55347">
    <property type="entry name" value="Glyceraldehyde-3-phosphate dehydrogenase-like, C-terminal domain"/>
    <property type="match status" value="1"/>
</dbReference>
<feature type="domain" description="Aspartate dehydrogenase" evidence="7">
    <location>
        <begin position="166"/>
        <end position="251"/>
    </location>
</feature>
<name>A0ABV9Q2A6_9BACL</name>
<dbReference type="Pfam" id="PF03447">
    <property type="entry name" value="NAD_binding_3"/>
    <property type="match status" value="1"/>
</dbReference>
<dbReference type="InterPro" id="IPR011182">
    <property type="entry name" value="L-Asp_DH"/>
</dbReference>
<evidence type="ECO:0000256" key="3">
    <source>
        <dbReference type="ARBA" id="ARBA00022857"/>
    </source>
</evidence>
<keyword evidence="2 6" id="KW-0662">Pyridine nucleotide biosynthesis</keyword>
<keyword evidence="3 6" id="KW-0521">NADP</keyword>
<dbReference type="GO" id="GO:0033735">
    <property type="term" value="F:aspartate dehydrogenase [NAD(P)+] activity"/>
    <property type="evidence" value="ECO:0007669"/>
    <property type="project" value="UniProtKB-EC"/>
</dbReference>
<comment type="miscellaneous">
    <text evidence="6">The iminoaspartate product is unstable in aqueous solution and can decompose to oxaloacetate and ammonia.</text>
</comment>
<dbReference type="SUPFAM" id="SSF51735">
    <property type="entry name" value="NAD(P)-binding Rossmann-fold domains"/>
    <property type="match status" value="1"/>
</dbReference>
<dbReference type="RefSeq" id="WP_380026124.1">
    <property type="nucleotide sequence ID" value="NZ_JBHSHC010000097.1"/>
</dbReference>
<dbReference type="HAMAP" id="MF_01265">
    <property type="entry name" value="NadX"/>
    <property type="match status" value="1"/>
</dbReference>
<feature type="binding site" evidence="6">
    <location>
        <position position="188"/>
    </location>
    <ligand>
        <name>NAD(+)</name>
        <dbReference type="ChEBI" id="CHEBI:57540"/>
    </ligand>
</feature>
<evidence type="ECO:0000256" key="5">
    <source>
        <dbReference type="ARBA" id="ARBA00023027"/>
    </source>
</evidence>
<feature type="active site" evidence="6">
    <location>
        <position position="218"/>
    </location>
</feature>
<reference evidence="10" key="1">
    <citation type="journal article" date="2019" name="Int. J. Syst. Evol. Microbiol.">
        <title>The Global Catalogue of Microorganisms (GCM) 10K type strain sequencing project: providing services to taxonomists for standard genome sequencing and annotation.</title>
        <authorList>
            <consortium name="The Broad Institute Genomics Platform"/>
            <consortium name="The Broad Institute Genome Sequencing Center for Infectious Disease"/>
            <person name="Wu L."/>
            <person name="Ma J."/>
        </authorList>
    </citation>
    <scope>NUCLEOTIDE SEQUENCE [LARGE SCALE GENOMIC DNA]</scope>
    <source>
        <strain evidence="10">WYCCWR 12678</strain>
    </source>
</reference>
<dbReference type="NCBIfam" id="NF009829">
    <property type="entry name" value="PRK13303.1-4"/>
    <property type="match status" value="1"/>
</dbReference>
<dbReference type="InterPro" id="IPR002811">
    <property type="entry name" value="Asp_DH"/>
</dbReference>
<dbReference type="NCBIfam" id="NF009828">
    <property type="entry name" value="PRK13303.1-3"/>
    <property type="match status" value="1"/>
</dbReference>
<evidence type="ECO:0000256" key="2">
    <source>
        <dbReference type="ARBA" id="ARBA00022642"/>
    </source>
</evidence>
<dbReference type="InterPro" id="IPR036291">
    <property type="entry name" value="NAD(P)-bd_dom_sf"/>
</dbReference>
<dbReference type="EC" id="1.4.1.21" evidence="6"/>
<comment type="catalytic activity">
    <reaction evidence="6">
        <text>L-aspartate + NAD(+) + H2O = oxaloacetate + NH4(+) + NADH + H(+)</text>
        <dbReference type="Rhea" id="RHEA:11788"/>
        <dbReference type="ChEBI" id="CHEBI:15377"/>
        <dbReference type="ChEBI" id="CHEBI:15378"/>
        <dbReference type="ChEBI" id="CHEBI:16452"/>
        <dbReference type="ChEBI" id="CHEBI:28938"/>
        <dbReference type="ChEBI" id="CHEBI:29991"/>
        <dbReference type="ChEBI" id="CHEBI:57540"/>
        <dbReference type="ChEBI" id="CHEBI:57945"/>
        <dbReference type="EC" id="1.4.1.21"/>
    </reaction>
</comment>
<evidence type="ECO:0000256" key="4">
    <source>
        <dbReference type="ARBA" id="ARBA00023002"/>
    </source>
</evidence>
<dbReference type="PANTHER" id="PTHR31873:SF6">
    <property type="entry name" value="ASPARTATE DEHYDROGENASE DOMAIN-CONTAINING PROTEIN"/>
    <property type="match status" value="1"/>
</dbReference>
<evidence type="ECO:0000259" key="7">
    <source>
        <dbReference type="Pfam" id="PF01958"/>
    </source>
</evidence>
<dbReference type="PANTHER" id="PTHR31873">
    <property type="entry name" value="L-ASPARTATE DEHYDROGENASE-RELATED"/>
    <property type="match status" value="1"/>
</dbReference>
<comment type="pathway">
    <text evidence="6">Cofactor biosynthesis; NAD(+) biosynthesis; iminoaspartate from L-aspartate (dehydrogenase route): step 1/1.</text>
</comment>
<dbReference type="InterPro" id="IPR005106">
    <property type="entry name" value="Asp/hSer_DH_NAD-bd"/>
</dbReference>
<dbReference type="InterPro" id="IPR020626">
    <property type="entry name" value="Asp_DH_prok"/>
</dbReference>
<gene>
    <name evidence="6" type="primary">nadX</name>
    <name evidence="9" type="ORF">ACFO8Q_12635</name>
</gene>
<evidence type="ECO:0000313" key="10">
    <source>
        <dbReference type="Proteomes" id="UP001596002"/>
    </source>
</evidence>
<comment type="similarity">
    <text evidence="1 6">Belongs to the L-aspartate dehydrogenase family.</text>
</comment>
<dbReference type="Proteomes" id="UP001596002">
    <property type="component" value="Unassembled WGS sequence"/>
</dbReference>
<keyword evidence="10" id="KW-1185">Reference proteome</keyword>
<dbReference type="EMBL" id="JBHSHC010000097">
    <property type="protein sequence ID" value="MFC4768195.1"/>
    <property type="molecule type" value="Genomic_DNA"/>
</dbReference>